<dbReference type="Proteomes" id="UP001652623">
    <property type="component" value="Chromosome 2"/>
</dbReference>
<dbReference type="GeneID" id="107417847"/>
<dbReference type="InterPro" id="IPR032675">
    <property type="entry name" value="LRR_dom_sf"/>
</dbReference>
<dbReference type="SUPFAM" id="SSF52058">
    <property type="entry name" value="L domain-like"/>
    <property type="match status" value="1"/>
</dbReference>
<dbReference type="InterPro" id="IPR058922">
    <property type="entry name" value="WHD_DRP"/>
</dbReference>
<feature type="domain" description="NB-ARC" evidence="6">
    <location>
        <begin position="177"/>
        <end position="350"/>
    </location>
</feature>
<evidence type="ECO:0000259" key="6">
    <source>
        <dbReference type="Pfam" id="PF00931"/>
    </source>
</evidence>
<sequence length="943" mass="108422">MAGQMVGGAFLSASLQVLFDRMASLQVIDFIRGKRLNEGLFKKLKIKLLSAHFVLNDAEQKQIWNSAVREWLDELHEAIYDAEDLVDKINTEALRCKMEAEYGSSSTHQVLNLFPTRTSTSFNEHVEYKMMEILDRLEFILDQKDSLGLKGDVQTKPSRRLPTTSSVEESGVYGRNNDKEAIIELLLTDNGSGNDNMSVIPIVGMGGIGKTTLAQLVYNDERVKKCFELKAWVFVSEEFDVFKITKTIKERVTSIIFKGQDLDLLQVQLEKALRGKKFLLVLDDIWNEDYFMWEVVKKPFECGAYGSKIIVTTRNESVASVMCNNVQSYQLATISDENCWKLFVKHAFNNVHPYVHPKLEEIGRQIVIKCKGLPLAVKSLGSLLRNQLNPDEWEKILQSDMWELPKEKNSILPALWLSYHYLPSHLKRCFAYCSVFPKNHEIDKEDLIKLWMAEDLLKAQKDKRIEEVGEESIKDLVSRSLFRQVLREPWYEKSPICYTMHDLVHDLATFVAGEFCLSLDVNNSNKFLNKVCHLSQENEKEHKYDFKRYEYLFRAKCLRTFFFPLQCYGGIQLQLQNLVAIKLLPTLTCLRVLSLNGSSITELPDSIGNLKLLRYLNLSKTRIKEMPIFLCALYNLQTLILSHCGQLKLLPTDIGRLINLRHLDITDTGLERMPLEIGNLKDLQTLTEFIVGKDSGSTLKSLRDLQHLRGKLCFSELNNIVNVEDILVANLKDKKYLTQLEFWWDYFDDIDNYQMHSRVLNGLETHRSLKLLKIENYRGQQFPKWVGDPSFCNLEKIRLGGCEECSILPPLGQLPFLKHLMIEGFDELVTIGDEFYCITGGSLAMARPFGCLEILEFYNLQKWEEWSFVDQVEGRDAFPNLKKLVLGCCPNLTAHICLPNTTQEVSIRKCRKLELLGMQQLFGNLGKLHIEESCDTVNSIAID</sequence>
<dbReference type="Pfam" id="PF18052">
    <property type="entry name" value="Rx_N"/>
    <property type="match status" value="1"/>
</dbReference>
<feature type="domain" description="Disease resistance protein winged helix" evidence="8">
    <location>
        <begin position="435"/>
        <end position="508"/>
    </location>
</feature>
<evidence type="ECO:0000256" key="2">
    <source>
        <dbReference type="ARBA" id="ARBA00022737"/>
    </source>
</evidence>
<feature type="domain" description="Disease resistance N-terminal" evidence="7">
    <location>
        <begin position="11"/>
        <end position="103"/>
    </location>
</feature>
<evidence type="ECO:0000256" key="3">
    <source>
        <dbReference type="ARBA" id="ARBA00022741"/>
    </source>
</evidence>
<dbReference type="Pfam" id="PF00931">
    <property type="entry name" value="NB-ARC"/>
    <property type="match status" value="1"/>
</dbReference>
<feature type="domain" description="R13L1/DRL21-like LRR repeat region" evidence="9">
    <location>
        <begin position="699"/>
        <end position="824"/>
    </location>
</feature>
<name>A0ABM3ZZR1_ZIZJJ</name>
<dbReference type="InterPro" id="IPR056789">
    <property type="entry name" value="LRR_R13L1-DRL21"/>
</dbReference>
<dbReference type="Gene3D" id="1.20.5.4130">
    <property type="match status" value="1"/>
</dbReference>
<evidence type="ECO:0000259" key="7">
    <source>
        <dbReference type="Pfam" id="PF18052"/>
    </source>
</evidence>
<dbReference type="Pfam" id="PF23559">
    <property type="entry name" value="WHD_DRP"/>
    <property type="match status" value="1"/>
</dbReference>
<dbReference type="Pfam" id="PF25019">
    <property type="entry name" value="LRR_R13L1-DRL21"/>
    <property type="match status" value="1"/>
</dbReference>
<protein>
    <submittedName>
        <fullName evidence="11 12">Disease resistance RPP13-like protein 1 isoform X1</fullName>
    </submittedName>
</protein>
<dbReference type="PANTHER" id="PTHR36766:SF40">
    <property type="entry name" value="DISEASE RESISTANCE PROTEIN RGA3"/>
    <property type="match status" value="1"/>
</dbReference>
<evidence type="ECO:0000259" key="9">
    <source>
        <dbReference type="Pfam" id="PF25019"/>
    </source>
</evidence>
<dbReference type="SUPFAM" id="SSF52540">
    <property type="entry name" value="P-loop containing nucleoside triphosphate hydrolases"/>
    <property type="match status" value="1"/>
</dbReference>
<dbReference type="RefSeq" id="XP_060669966.1">
    <property type="nucleotide sequence ID" value="XM_060813983.1"/>
</dbReference>
<dbReference type="InterPro" id="IPR042197">
    <property type="entry name" value="Apaf_helical"/>
</dbReference>
<gene>
    <name evidence="11 12" type="primary">LOC107417847</name>
</gene>
<evidence type="ECO:0000313" key="12">
    <source>
        <dbReference type="RefSeq" id="XP_060669966.1"/>
    </source>
</evidence>
<dbReference type="PRINTS" id="PR00364">
    <property type="entry name" value="DISEASERSIST"/>
</dbReference>
<evidence type="ECO:0000313" key="10">
    <source>
        <dbReference type="Proteomes" id="UP001652623"/>
    </source>
</evidence>
<evidence type="ECO:0000313" key="11">
    <source>
        <dbReference type="RefSeq" id="XP_060669965.1"/>
    </source>
</evidence>
<proteinExistence type="predicted"/>
<keyword evidence="4" id="KW-0611">Plant defense</keyword>
<dbReference type="InterPro" id="IPR027417">
    <property type="entry name" value="P-loop_NTPase"/>
</dbReference>
<accession>A0ABM3ZZR1</accession>
<organism evidence="10 11">
    <name type="scientific">Ziziphus jujuba</name>
    <name type="common">Chinese jujube</name>
    <name type="synonym">Ziziphus sativa</name>
    <dbReference type="NCBI Taxonomy" id="326968"/>
    <lineage>
        <taxon>Eukaryota</taxon>
        <taxon>Viridiplantae</taxon>
        <taxon>Streptophyta</taxon>
        <taxon>Embryophyta</taxon>
        <taxon>Tracheophyta</taxon>
        <taxon>Spermatophyta</taxon>
        <taxon>Magnoliopsida</taxon>
        <taxon>eudicotyledons</taxon>
        <taxon>Gunneridae</taxon>
        <taxon>Pentapetalae</taxon>
        <taxon>rosids</taxon>
        <taxon>fabids</taxon>
        <taxon>Rosales</taxon>
        <taxon>Rhamnaceae</taxon>
        <taxon>Paliureae</taxon>
        <taxon>Ziziphus</taxon>
    </lineage>
</organism>
<dbReference type="Gene3D" id="1.10.10.10">
    <property type="entry name" value="Winged helix-like DNA-binding domain superfamily/Winged helix DNA-binding domain"/>
    <property type="match status" value="1"/>
</dbReference>
<dbReference type="RefSeq" id="XP_060669965.1">
    <property type="nucleotide sequence ID" value="XM_060813982.1"/>
</dbReference>
<keyword evidence="1" id="KW-0433">Leucine-rich repeat</keyword>
<keyword evidence="2" id="KW-0677">Repeat</keyword>
<evidence type="ECO:0000259" key="8">
    <source>
        <dbReference type="Pfam" id="PF23559"/>
    </source>
</evidence>
<dbReference type="Gene3D" id="1.10.8.430">
    <property type="entry name" value="Helical domain of apoptotic protease-activating factors"/>
    <property type="match status" value="1"/>
</dbReference>
<dbReference type="InterPro" id="IPR036388">
    <property type="entry name" value="WH-like_DNA-bd_sf"/>
</dbReference>
<dbReference type="InterPro" id="IPR041118">
    <property type="entry name" value="Rx_N"/>
</dbReference>
<dbReference type="Gene3D" id="3.40.50.300">
    <property type="entry name" value="P-loop containing nucleotide triphosphate hydrolases"/>
    <property type="match status" value="1"/>
</dbReference>
<keyword evidence="5" id="KW-0067">ATP-binding</keyword>
<evidence type="ECO:0000256" key="4">
    <source>
        <dbReference type="ARBA" id="ARBA00022821"/>
    </source>
</evidence>
<dbReference type="Gene3D" id="3.80.10.10">
    <property type="entry name" value="Ribonuclease Inhibitor"/>
    <property type="match status" value="1"/>
</dbReference>
<keyword evidence="3" id="KW-0547">Nucleotide-binding</keyword>
<evidence type="ECO:0000256" key="1">
    <source>
        <dbReference type="ARBA" id="ARBA00022614"/>
    </source>
</evidence>
<reference evidence="10 11" key="1">
    <citation type="submission" date="2025-05" db="UniProtKB">
        <authorList>
            <consortium name="RefSeq"/>
        </authorList>
    </citation>
    <scope>IDENTIFICATION</scope>
    <source>
        <tissue evidence="11 12">Seedling</tissue>
    </source>
</reference>
<dbReference type="InterPro" id="IPR002182">
    <property type="entry name" value="NB-ARC"/>
</dbReference>
<dbReference type="PANTHER" id="PTHR36766">
    <property type="entry name" value="PLANT BROAD-SPECTRUM MILDEW RESISTANCE PROTEIN RPW8"/>
    <property type="match status" value="1"/>
</dbReference>
<keyword evidence="10" id="KW-1185">Reference proteome</keyword>
<evidence type="ECO:0000256" key="5">
    <source>
        <dbReference type="ARBA" id="ARBA00022840"/>
    </source>
</evidence>